<dbReference type="AlphaFoldDB" id="A0A9Q0NCW7"/>
<gene>
    <name evidence="1" type="ORF">Bhyg_03179</name>
</gene>
<sequence>MESYMITLTTMTRTAVSSSMCQDKFKFLGAQRKWLELIAHTCRRFVRETDPTPPTTATQKQTISIENGETLNTETKHKSSTQVPASLTENLIIELKELIYDWILSKEVLSN</sequence>
<organism evidence="1 2">
    <name type="scientific">Pseudolycoriella hygida</name>
    <dbReference type="NCBI Taxonomy" id="35572"/>
    <lineage>
        <taxon>Eukaryota</taxon>
        <taxon>Metazoa</taxon>
        <taxon>Ecdysozoa</taxon>
        <taxon>Arthropoda</taxon>
        <taxon>Hexapoda</taxon>
        <taxon>Insecta</taxon>
        <taxon>Pterygota</taxon>
        <taxon>Neoptera</taxon>
        <taxon>Endopterygota</taxon>
        <taxon>Diptera</taxon>
        <taxon>Nematocera</taxon>
        <taxon>Sciaroidea</taxon>
        <taxon>Sciaridae</taxon>
        <taxon>Pseudolycoriella</taxon>
    </lineage>
</organism>
<proteinExistence type="predicted"/>
<keyword evidence="2" id="KW-1185">Reference proteome</keyword>
<dbReference type="Proteomes" id="UP001151699">
    <property type="component" value="Chromosome A"/>
</dbReference>
<accession>A0A9Q0NCW7</accession>
<protein>
    <submittedName>
        <fullName evidence="1">Uncharacterized protein</fullName>
    </submittedName>
</protein>
<name>A0A9Q0NCW7_9DIPT</name>
<comment type="caution">
    <text evidence="1">The sequence shown here is derived from an EMBL/GenBank/DDBJ whole genome shotgun (WGS) entry which is preliminary data.</text>
</comment>
<evidence type="ECO:0000313" key="1">
    <source>
        <dbReference type="EMBL" id="KAJ6647954.1"/>
    </source>
</evidence>
<evidence type="ECO:0000313" key="2">
    <source>
        <dbReference type="Proteomes" id="UP001151699"/>
    </source>
</evidence>
<reference evidence="1" key="1">
    <citation type="submission" date="2022-07" db="EMBL/GenBank/DDBJ databases">
        <authorList>
            <person name="Trinca V."/>
            <person name="Uliana J.V.C."/>
            <person name="Torres T.T."/>
            <person name="Ward R.J."/>
            <person name="Monesi N."/>
        </authorList>
    </citation>
    <scope>NUCLEOTIDE SEQUENCE</scope>
    <source>
        <strain evidence="1">HSMRA1968</strain>
        <tissue evidence="1">Whole embryos</tissue>
    </source>
</reference>
<dbReference type="EMBL" id="WJQU01000001">
    <property type="protein sequence ID" value="KAJ6647954.1"/>
    <property type="molecule type" value="Genomic_DNA"/>
</dbReference>
<feature type="non-terminal residue" evidence="1">
    <location>
        <position position="111"/>
    </location>
</feature>